<sequence length="251" mass="28890">MSYRIEVAKDEDLYELMTILWRCFEDPYQAILRVYFPILNNDREASLLEATNGQREEYKDSYPELIWLKVVDDKTNKVIAGAKWYFYERNPFLPSPGDGHGHDATSEEAVWYPEGVGRQFATLAMHAFEKPRITMGQRPHSYPNIIFTLPEHQGKGIGRAMLNWGLSKADKLGLESWLDASVFGFSLYQSVGFLTYGSNNVRVEMPADYSAEQKAEWEHYKKILLPIEHAVMWRPAGGKFIIGKTITPWAE</sequence>
<dbReference type="Proteomes" id="UP001433508">
    <property type="component" value="Unassembled WGS sequence"/>
</dbReference>
<evidence type="ECO:0000313" key="2">
    <source>
        <dbReference type="Proteomes" id="UP001433508"/>
    </source>
</evidence>
<dbReference type="EMBL" id="MU971344">
    <property type="protein sequence ID" value="KAK9239687.1"/>
    <property type="molecule type" value="Genomic_DNA"/>
</dbReference>
<keyword evidence="2" id="KW-1185">Reference proteome</keyword>
<comment type="caution">
    <text evidence="1">The sequence shown here is derived from an EMBL/GenBank/DDBJ whole genome shotgun (WGS) entry which is preliminary data.</text>
</comment>
<proteinExistence type="predicted"/>
<reference evidence="2" key="1">
    <citation type="journal article" date="2024" name="Front. Bioeng. Biotechnol.">
        <title>Genome-scale model development and genomic sequencing of the oleaginous clade Lipomyces.</title>
        <authorList>
            <person name="Czajka J.J."/>
            <person name="Han Y."/>
            <person name="Kim J."/>
            <person name="Mondo S.J."/>
            <person name="Hofstad B.A."/>
            <person name="Robles A."/>
            <person name="Haridas S."/>
            <person name="Riley R."/>
            <person name="LaButti K."/>
            <person name="Pangilinan J."/>
            <person name="Andreopoulos W."/>
            <person name="Lipzen A."/>
            <person name="Yan J."/>
            <person name="Wang M."/>
            <person name="Ng V."/>
            <person name="Grigoriev I.V."/>
            <person name="Spatafora J.W."/>
            <person name="Magnuson J.K."/>
            <person name="Baker S.E."/>
            <person name="Pomraning K.R."/>
        </authorList>
    </citation>
    <scope>NUCLEOTIDE SEQUENCE [LARGE SCALE GENOMIC DNA]</scope>
    <source>
        <strain evidence="2">CBS 7786</strain>
    </source>
</reference>
<gene>
    <name evidence="1" type="ORF">V1525DRAFT_397329</name>
</gene>
<accession>A0ACC3T6Z0</accession>
<evidence type="ECO:0000313" key="1">
    <source>
        <dbReference type="EMBL" id="KAK9239687.1"/>
    </source>
</evidence>
<organism evidence="1 2">
    <name type="scientific">Lipomyces kononenkoae</name>
    <name type="common">Yeast</name>
    <dbReference type="NCBI Taxonomy" id="34357"/>
    <lineage>
        <taxon>Eukaryota</taxon>
        <taxon>Fungi</taxon>
        <taxon>Dikarya</taxon>
        <taxon>Ascomycota</taxon>
        <taxon>Saccharomycotina</taxon>
        <taxon>Lipomycetes</taxon>
        <taxon>Lipomycetales</taxon>
        <taxon>Lipomycetaceae</taxon>
        <taxon>Lipomyces</taxon>
    </lineage>
</organism>
<name>A0ACC3T6Z0_LIPKO</name>
<protein>
    <submittedName>
        <fullName evidence="1">GNAT family acetyltransferase</fullName>
    </submittedName>
</protein>